<dbReference type="InterPro" id="IPR000086">
    <property type="entry name" value="NUDIX_hydrolase_dom"/>
</dbReference>
<dbReference type="SUPFAM" id="SSF55811">
    <property type="entry name" value="Nudix"/>
    <property type="match status" value="1"/>
</dbReference>
<evidence type="ECO:0000256" key="5">
    <source>
        <dbReference type="ARBA" id="ARBA00022723"/>
    </source>
</evidence>
<reference evidence="10 11" key="1">
    <citation type="submission" date="2017-04" db="EMBL/GenBank/DDBJ databases">
        <authorList>
            <person name="Afonso C.L."/>
            <person name="Miller P.J."/>
            <person name="Scott M.A."/>
            <person name="Spackman E."/>
            <person name="Goraichik I."/>
            <person name="Dimitrov K.M."/>
            <person name="Suarez D.L."/>
            <person name="Swayne D.E."/>
        </authorList>
    </citation>
    <scope>NUCLEOTIDE SEQUENCE [LARGE SCALE GENOMIC DNA]</scope>
    <source>
        <strain evidence="11">XA(T)</strain>
    </source>
</reference>
<sequence>MSRDFQSLLPLSRQRVDRDHASRTDADVLRRLWADDASRIVVLRGGRALAAEGEAAAVALITADRLPEGIGDPLADDGSTLYLGRALEGPGPIPPGSPLWAVFLPDAPAHEGTPGDRTSADERWLDLRLTAAELDDLGAGVFTEALAVGNWHRTHTHCPRCGAPSRAEAGGWVRRCTVQGIELFPRTDAAVIVGVVDDRDRLLLGSNAMWENNRYSLLAGFVEPGESLEAAAIREIGEESGVVIDDPEYVGSQPWPFPASLMVGFLARVAPGGTAAERPDGEEILDLRWFTRDELADDRHGILFPGRSSIARAIIERWYGGPLPEAGF</sequence>
<evidence type="ECO:0000256" key="6">
    <source>
        <dbReference type="ARBA" id="ARBA00022801"/>
    </source>
</evidence>
<dbReference type="PROSITE" id="PS00893">
    <property type="entry name" value="NUDIX_BOX"/>
    <property type="match status" value="1"/>
</dbReference>
<comment type="similarity">
    <text evidence="3">Belongs to the Nudix hydrolase family. NudC subfamily.</text>
</comment>
<dbReference type="InterPro" id="IPR049734">
    <property type="entry name" value="NudC-like_C"/>
</dbReference>
<comment type="cofactor">
    <cofactor evidence="1">
        <name>Mg(2+)</name>
        <dbReference type="ChEBI" id="CHEBI:18420"/>
    </cofactor>
</comment>
<dbReference type="EMBL" id="CP020715">
    <property type="protein sequence ID" value="ARJ05686.1"/>
    <property type="molecule type" value="Genomic_DNA"/>
</dbReference>
<protein>
    <recommendedName>
        <fullName evidence="4">NAD(+) diphosphatase</fullName>
        <ecNumber evidence="4">3.6.1.22</ecNumber>
    </recommendedName>
</protein>
<keyword evidence="6" id="KW-0378">Hydrolase</keyword>
<organism evidence="10 11">
    <name type="scientific">Cnuibacter physcomitrellae</name>
    <dbReference type="NCBI Taxonomy" id="1619308"/>
    <lineage>
        <taxon>Bacteria</taxon>
        <taxon>Bacillati</taxon>
        <taxon>Actinomycetota</taxon>
        <taxon>Actinomycetes</taxon>
        <taxon>Micrococcales</taxon>
        <taxon>Microbacteriaceae</taxon>
        <taxon>Cnuibacter</taxon>
    </lineage>
</organism>
<dbReference type="InterPro" id="IPR015797">
    <property type="entry name" value="NUDIX_hydrolase-like_dom_sf"/>
</dbReference>
<dbReference type="GO" id="GO:0035529">
    <property type="term" value="F:NADH pyrophosphatase activity"/>
    <property type="evidence" value="ECO:0007669"/>
    <property type="project" value="TreeGrafter"/>
</dbReference>
<name>A0A1X9LKE8_9MICO</name>
<dbReference type="KEGG" id="cphy:B5808_10980"/>
<dbReference type="InterPro" id="IPR015376">
    <property type="entry name" value="Znr_NADH_PPase"/>
</dbReference>
<evidence type="ECO:0000256" key="7">
    <source>
        <dbReference type="ARBA" id="ARBA00022842"/>
    </source>
</evidence>
<evidence type="ECO:0000313" key="10">
    <source>
        <dbReference type="EMBL" id="ARJ05686.1"/>
    </source>
</evidence>
<dbReference type="AlphaFoldDB" id="A0A1X9LKE8"/>
<evidence type="ECO:0000256" key="9">
    <source>
        <dbReference type="ARBA" id="ARBA00023679"/>
    </source>
</evidence>
<dbReference type="GO" id="GO:0006742">
    <property type="term" value="P:NADP+ catabolic process"/>
    <property type="evidence" value="ECO:0007669"/>
    <property type="project" value="TreeGrafter"/>
</dbReference>
<dbReference type="STRING" id="1619308.B5808_10980"/>
<dbReference type="NCBIfam" id="NF001299">
    <property type="entry name" value="PRK00241.1"/>
    <property type="match status" value="1"/>
</dbReference>
<dbReference type="Gene3D" id="3.90.79.10">
    <property type="entry name" value="Nucleoside Triphosphate Pyrophosphohydrolase"/>
    <property type="match status" value="1"/>
</dbReference>
<keyword evidence="7" id="KW-0460">Magnesium</keyword>
<keyword evidence="11" id="KW-1185">Reference proteome</keyword>
<dbReference type="Pfam" id="PF00293">
    <property type="entry name" value="NUDIX"/>
    <property type="match status" value="1"/>
</dbReference>
<evidence type="ECO:0000256" key="4">
    <source>
        <dbReference type="ARBA" id="ARBA00012381"/>
    </source>
</evidence>
<dbReference type="InterPro" id="IPR020084">
    <property type="entry name" value="NUDIX_hydrolase_CS"/>
</dbReference>
<dbReference type="PANTHER" id="PTHR42904">
    <property type="entry name" value="NUDIX HYDROLASE, NUDC SUBFAMILY"/>
    <property type="match status" value="1"/>
</dbReference>
<dbReference type="GO" id="GO:0046872">
    <property type="term" value="F:metal ion binding"/>
    <property type="evidence" value="ECO:0007669"/>
    <property type="project" value="UniProtKB-KW"/>
</dbReference>
<dbReference type="EC" id="3.6.1.22" evidence="4"/>
<evidence type="ECO:0000313" key="11">
    <source>
        <dbReference type="Proteomes" id="UP000192775"/>
    </source>
</evidence>
<dbReference type="GO" id="GO:0005829">
    <property type="term" value="C:cytosol"/>
    <property type="evidence" value="ECO:0007669"/>
    <property type="project" value="TreeGrafter"/>
</dbReference>
<evidence type="ECO:0000256" key="3">
    <source>
        <dbReference type="ARBA" id="ARBA00009595"/>
    </source>
</evidence>
<gene>
    <name evidence="10" type="ORF">B5808_10980</name>
</gene>
<dbReference type="PANTHER" id="PTHR42904:SF6">
    <property type="entry name" value="NAD-CAPPED RNA HYDROLASE NUDT12"/>
    <property type="match status" value="1"/>
</dbReference>
<dbReference type="GO" id="GO:0019677">
    <property type="term" value="P:NAD+ catabolic process"/>
    <property type="evidence" value="ECO:0007669"/>
    <property type="project" value="TreeGrafter"/>
</dbReference>
<dbReference type="RefSeq" id="WP_085019824.1">
    <property type="nucleotide sequence ID" value="NZ_BMHD01000001.1"/>
</dbReference>
<accession>A0A1X9LKE8</accession>
<dbReference type="PROSITE" id="PS51462">
    <property type="entry name" value="NUDIX"/>
    <property type="match status" value="1"/>
</dbReference>
<dbReference type="Proteomes" id="UP000192775">
    <property type="component" value="Chromosome"/>
</dbReference>
<evidence type="ECO:0000256" key="8">
    <source>
        <dbReference type="ARBA" id="ARBA00023027"/>
    </source>
</evidence>
<comment type="catalytic activity">
    <reaction evidence="9">
        <text>a 5'-end NAD(+)-phospho-ribonucleoside in mRNA + H2O = a 5'-end phospho-adenosine-phospho-ribonucleoside in mRNA + beta-nicotinamide D-ribonucleotide + 2 H(+)</text>
        <dbReference type="Rhea" id="RHEA:60876"/>
        <dbReference type="Rhea" id="RHEA-COMP:15698"/>
        <dbReference type="Rhea" id="RHEA-COMP:15719"/>
        <dbReference type="ChEBI" id="CHEBI:14649"/>
        <dbReference type="ChEBI" id="CHEBI:15377"/>
        <dbReference type="ChEBI" id="CHEBI:15378"/>
        <dbReference type="ChEBI" id="CHEBI:144029"/>
        <dbReference type="ChEBI" id="CHEBI:144051"/>
    </reaction>
    <physiologicalReaction direction="left-to-right" evidence="9">
        <dbReference type="Rhea" id="RHEA:60877"/>
    </physiologicalReaction>
</comment>
<dbReference type="CDD" id="cd03429">
    <property type="entry name" value="NUDIX_NADH_pyrophosphatase_Nudt13"/>
    <property type="match status" value="1"/>
</dbReference>
<comment type="cofactor">
    <cofactor evidence="2">
        <name>Zn(2+)</name>
        <dbReference type="ChEBI" id="CHEBI:29105"/>
    </cofactor>
</comment>
<dbReference type="Gene3D" id="3.90.79.20">
    <property type="match status" value="1"/>
</dbReference>
<keyword evidence="5" id="KW-0479">Metal-binding</keyword>
<dbReference type="InterPro" id="IPR050241">
    <property type="entry name" value="NAD-cap_RNA_hydrolase_NudC"/>
</dbReference>
<evidence type="ECO:0000256" key="2">
    <source>
        <dbReference type="ARBA" id="ARBA00001947"/>
    </source>
</evidence>
<keyword evidence="8" id="KW-0520">NAD</keyword>
<proteinExistence type="inferred from homology"/>
<dbReference type="Pfam" id="PF09297">
    <property type="entry name" value="Zn_ribbon_NUD"/>
    <property type="match status" value="1"/>
</dbReference>
<evidence type="ECO:0000256" key="1">
    <source>
        <dbReference type="ARBA" id="ARBA00001946"/>
    </source>
</evidence>